<evidence type="ECO:0000313" key="5">
    <source>
        <dbReference type="EMBL" id="WGT47078.1"/>
    </source>
</evidence>
<dbReference type="PROSITE" id="PS00356">
    <property type="entry name" value="HTH_LACI_1"/>
    <property type="match status" value="1"/>
</dbReference>
<dbReference type="SUPFAM" id="SSF53822">
    <property type="entry name" value="Periplasmic binding protein-like I"/>
    <property type="match status" value="1"/>
</dbReference>
<dbReference type="PANTHER" id="PTHR30146:SF155">
    <property type="entry name" value="ALANINE RACEMASE"/>
    <property type="match status" value="1"/>
</dbReference>
<dbReference type="Pfam" id="PF00356">
    <property type="entry name" value="LacI"/>
    <property type="match status" value="1"/>
</dbReference>
<evidence type="ECO:0000259" key="4">
    <source>
        <dbReference type="PROSITE" id="PS50932"/>
    </source>
</evidence>
<dbReference type="InterPro" id="IPR000843">
    <property type="entry name" value="HTH_LacI"/>
</dbReference>
<dbReference type="EMBL" id="CP123967">
    <property type="protein sequence ID" value="WGT47078.1"/>
    <property type="molecule type" value="Genomic_DNA"/>
</dbReference>
<dbReference type="InterPro" id="IPR046335">
    <property type="entry name" value="LacI/GalR-like_sensor"/>
</dbReference>
<dbReference type="CDD" id="cd01392">
    <property type="entry name" value="HTH_LacI"/>
    <property type="match status" value="1"/>
</dbReference>
<dbReference type="Proteomes" id="UP001244136">
    <property type="component" value="Chromosome"/>
</dbReference>
<dbReference type="PROSITE" id="PS50932">
    <property type="entry name" value="HTH_LACI_2"/>
    <property type="match status" value="1"/>
</dbReference>
<dbReference type="Gene3D" id="3.40.50.2300">
    <property type="match status" value="2"/>
</dbReference>
<organism evidence="5 6">
    <name type="scientific">Tessaracoccus lacteus</name>
    <dbReference type="NCBI Taxonomy" id="3041766"/>
    <lineage>
        <taxon>Bacteria</taxon>
        <taxon>Bacillati</taxon>
        <taxon>Actinomycetota</taxon>
        <taxon>Actinomycetes</taxon>
        <taxon>Propionibacteriales</taxon>
        <taxon>Propionibacteriaceae</taxon>
        <taxon>Tessaracoccus</taxon>
    </lineage>
</organism>
<evidence type="ECO:0000256" key="2">
    <source>
        <dbReference type="ARBA" id="ARBA00023125"/>
    </source>
</evidence>
<dbReference type="CDD" id="cd06267">
    <property type="entry name" value="PBP1_LacI_sugar_binding-like"/>
    <property type="match status" value="1"/>
</dbReference>
<gene>
    <name evidence="5" type="ORF">QH948_13335</name>
</gene>
<evidence type="ECO:0000256" key="3">
    <source>
        <dbReference type="ARBA" id="ARBA00023163"/>
    </source>
</evidence>
<name>A0ABY8PXF3_9ACTN</name>
<accession>A0ABY8PXF3</accession>
<dbReference type="RefSeq" id="WP_281144818.1">
    <property type="nucleotide sequence ID" value="NZ_CP123967.1"/>
</dbReference>
<keyword evidence="6" id="KW-1185">Reference proteome</keyword>
<feature type="domain" description="HTH lacI-type" evidence="4">
    <location>
        <begin position="1"/>
        <end position="55"/>
    </location>
</feature>
<evidence type="ECO:0000313" key="6">
    <source>
        <dbReference type="Proteomes" id="UP001244136"/>
    </source>
</evidence>
<dbReference type="InterPro" id="IPR010982">
    <property type="entry name" value="Lambda_DNA-bd_dom_sf"/>
</dbReference>
<reference evidence="5 6" key="1">
    <citation type="journal article" date="2008" name="Int. J. Syst. Evol. Microbiol.">
        <title>Tessaracoccus flavescens sp. nov., isolated from marine sediment.</title>
        <authorList>
            <person name="Lee D.W."/>
            <person name="Lee S.D."/>
        </authorList>
    </citation>
    <scope>NUCLEOTIDE SEQUENCE [LARGE SCALE GENOMIC DNA]</scope>
    <source>
        <strain evidence="5 6">T21</strain>
    </source>
</reference>
<protein>
    <submittedName>
        <fullName evidence="5">LacI family DNA-binding transcriptional regulator</fullName>
    </submittedName>
</protein>
<proteinExistence type="predicted"/>
<dbReference type="PANTHER" id="PTHR30146">
    <property type="entry name" value="LACI-RELATED TRANSCRIPTIONAL REPRESSOR"/>
    <property type="match status" value="1"/>
</dbReference>
<sequence>MTISDIAERAGVSIGAVSFALNGRKGVSDETRARVLKVAKEMGWAPSTAARSLAESRTETFGLVLARDPALLGVETFYMQFLAGLEAELSTRGYGLLLQLVPTPEAELETLSRWRSSRRVDGVLLVDLTIDDPRVALLAESDELPAIAIGDPSVAGPLACVWTDDAASMREAVHHLANLGHRRIARVSGLTQLAHTLIRDDVFMSEADALGLDPVLVRTDYTPDSGAEVTRALLTGDEPPTAMVYDNDVMAVAGLTVAMELGISVPEQLSIVAWDDSILCQHTLPRLTALSHDVVASGRHAGRRLFELIDGATPAAHLDYIPRLIKRDSTAAAPSA</sequence>
<keyword evidence="2 5" id="KW-0238">DNA-binding</keyword>
<keyword evidence="3" id="KW-0804">Transcription</keyword>
<dbReference type="Pfam" id="PF13377">
    <property type="entry name" value="Peripla_BP_3"/>
    <property type="match status" value="1"/>
</dbReference>
<dbReference type="InterPro" id="IPR028082">
    <property type="entry name" value="Peripla_BP_I"/>
</dbReference>
<evidence type="ECO:0000256" key="1">
    <source>
        <dbReference type="ARBA" id="ARBA00023015"/>
    </source>
</evidence>
<dbReference type="SMART" id="SM00354">
    <property type="entry name" value="HTH_LACI"/>
    <property type="match status" value="1"/>
</dbReference>
<keyword evidence="1" id="KW-0805">Transcription regulation</keyword>
<dbReference type="Gene3D" id="1.10.260.40">
    <property type="entry name" value="lambda repressor-like DNA-binding domains"/>
    <property type="match status" value="1"/>
</dbReference>
<dbReference type="GO" id="GO:0003677">
    <property type="term" value="F:DNA binding"/>
    <property type="evidence" value="ECO:0007669"/>
    <property type="project" value="UniProtKB-KW"/>
</dbReference>
<dbReference type="SUPFAM" id="SSF47413">
    <property type="entry name" value="lambda repressor-like DNA-binding domains"/>
    <property type="match status" value="1"/>
</dbReference>